<feature type="region of interest" description="Disordered" evidence="1">
    <location>
        <begin position="186"/>
        <end position="211"/>
    </location>
</feature>
<proteinExistence type="predicted"/>
<reference evidence="3 4" key="1">
    <citation type="submission" date="2017-11" db="EMBL/GenBank/DDBJ databases">
        <title>Biodiversity and function of Thalassospira species in the particle-attached aromatic-hydrocarbon-degrading consortia from the surface seawater of the China South Sea.</title>
        <authorList>
            <person name="Dong C."/>
            <person name="Liu R."/>
            <person name="Shao Z."/>
        </authorList>
    </citation>
    <scope>NUCLEOTIDE SEQUENCE [LARGE SCALE GENOMIC DNA]</scope>
    <source>
        <strain evidence="3 4">139Z-12</strain>
    </source>
</reference>
<keyword evidence="4" id="KW-1185">Reference proteome</keyword>
<dbReference type="InterPro" id="IPR005546">
    <property type="entry name" value="Autotransporte_beta"/>
</dbReference>
<dbReference type="Pfam" id="PF03797">
    <property type="entry name" value="Autotransporter"/>
    <property type="match status" value="1"/>
</dbReference>
<evidence type="ECO:0000313" key="3">
    <source>
        <dbReference type="EMBL" id="PKR48783.1"/>
    </source>
</evidence>
<comment type="caution">
    <text evidence="3">The sequence shown here is derived from an EMBL/GenBank/DDBJ whole genome shotgun (WGS) entry which is preliminary data.</text>
</comment>
<gene>
    <name evidence="3" type="ORF">CU041_15070</name>
</gene>
<protein>
    <recommendedName>
        <fullName evidence="2">Autotransporter domain-containing protein</fullName>
    </recommendedName>
</protein>
<accession>A0ABX4R7Q5</accession>
<dbReference type="EMBL" id="PGTS01000005">
    <property type="protein sequence ID" value="PKR48783.1"/>
    <property type="molecule type" value="Genomic_DNA"/>
</dbReference>
<feature type="compositionally biased region" description="Low complexity" evidence="1">
    <location>
        <begin position="257"/>
        <end position="269"/>
    </location>
</feature>
<organism evidence="3 4">
    <name type="scientific">Thalassospira povalilytica</name>
    <dbReference type="NCBI Taxonomy" id="732237"/>
    <lineage>
        <taxon>Bacteria</taxon>
        <taxon>Pseudomonadati</taxon>
        <taxon>Pseudomonadota</taxon>
        <taxon>Alphaproteobacteria</taxon>
        <taxon>Rhodospirillales</taxon>
        <taxon>Thalassospiraceae</taxon>
        <taxon>Thalassospira</taxon>
    </lineage>
</organism>
<dbReference type="Proteomes" id="UP000233365">
    <property type="component" value="Unassembled WGS sequence"/>
</dbReference>
<evidence type="ECO:0000259" key="2">
    <source>
        <dbReference type="PROSITE" id="PS51208"/>
    </source>
</evidence>
<feature type="domain" description="Autotransporter" evidence="2">
    <location>
        <begin position="323"/>
        <end position="579"/>
    </location>
</feature>
<dbReference type="PROSITE" id="PS51208">
    <property type="entry name" value="AUTOTRANSPORTER"/>
    <property type="match status" value="1"/>
</dbReference>
<sequence>MSLLAVVKEHVVRRVKAASCMQSMSGRGGDFVRNLFVLTIFCLVADLGMAPSSVHAATVTCTGAAADNPSTVTSVLYSAAGKTCTIANTTQTQNTGDILFVSSGGVNNAQFFGDSSLDGIPQLTDHLGCTIGDLGTVTAGGSCNDGSVANGTYANTLKANVSAGVVATMTVNFTVSGTDVDITSASVSLPDDESSSSSSNESISHELQASVSRSQATVVGKNFEARVLAISRASATGGVAAPNTGGVPAPTTGDQPSSSSFSGHTGSTTLAKPAMVMKSRGTSLRELAMQASFDSSQTTLSAAGDANAGDDPLRGIEQSLGLLAQQGYTVWGHGSYTSVNNDRNNATGDSRYDGDVWGYNLGFDVRLRPELVGGISMGYSQTALTTTYNSGYYDETNWTLSPYIVYQPAAGVTLSSIIGYSLGDIDLSRDSSVTGDTESDMWFGSLSGAYAMRPSEALPLDVTVNVSFLAARKTVDAYTESDSTQVGKTVSNTRRLKPGIEAAYSFDAAETILQPFAKTDFVYDMTDETNGDKTAFNLGGGLRIISGATGLSGSIEGEQQLGTDDYSEYTIGGLIAYAFSVNGSEGASLGVVSPYVRSNFTPDSGQTFGTGFTFTAEDDAFSTEVNLTHTNAVSSRETVAEINITLAF</sequence>
<feature type="compositionally biased region" description="Low complexity" evidence="1">
    <location>
        <begin position="186"/>
        <end position="202"/>
    </location>
</feature>
<dbReference type="InterPro" id="IPR036709">
    <property type="entry name" value="Autotransporte_beta_dom_sf"/>
</dbReference>
<dbReference type="Gene3D" id="2.40.128.130">
    <property type="entry name" value="Autotransporter beta-domain"/>
    <property type="match status" value="1"/>
</dbReference>
<evidence type="ECO:0000256" key="1">
    <source>
        <dbReference type="SAM" id="MobiDB-lite"/>
    </source>
</evidence>
<dbReference type="SUPFAM" id="SSF103515">
    <property type="entry name" value="Autotransporter"/>
    <property type="match status" value="1"/>
</dbReference>
<name>A0ABX4R7Q5_9PROT</name>
<feature type="region of interest" description="Disordered" evidence="1">
    <location>
        <begin position="238"/>
        <end position="274"/>
    </location>
</feature>
<evidence type="ECO:0000313" key="4">
    <source>
        <dbReference type="Proteomes" id="UP000233365"/>
    </source>
</evidence>
<dbReference type="SMART" id="SM00869">
    <property type="entry name" value="Autotransporter"/>
    <property type="match status" value="1"/>
</dbReference>